<proteinExistence type="predicted"/>
<organism evidence="2 3">
    <name type="scientific">Pseudopithomyces chartarum</name>
    <dbReference type="NCBI Taxonomy" id="1892770"/>
    <lineage>
        <taxon>Eukaryota</taxon>
        <taxon>Fungi</taxon>
        <taxon>Dikarya</taxon>
        <taxon>Ascomycota</taxon>
        <taxon>Pezizomycotina</taxon>
        <taxon>Dothideomycetes</taxon>
        <taxon>Pleosporomycetidae</taxon>
        <taxon>Pleosporales</taxon>
        <taxon>Massarineae</taxon>
        <taxon>Didymosphaeriaceae</taxon>
        <taxon>Pseudopithomyces</taxon>
    </lineage>
</organism>
<comment type="caution">
    <text evidence="2">The sequence shown here is derived from an EMBL/GenBank/DDBJ whole genome shotgun (WGS) entry which is preliminary data.</text>
</comment>
<sequence length="507" mass="57395">MNATEEPETHDCYWTSDTFIRFLLSRYPGKKSLIEAAGSLFFRTIIHYGNFPFHPKSHVRMSCEVFLRGTQMLSEQGQALLLRRSYKYDSQEELVTRPRLCSDDIRLFFRSMAISQSGNTSEGDTQQRNEDDDRDLLDVMISIMARKEIETQSKWGYTREELLAIAHTLPSSSSQAKRGYIRHEEICALLNLLVVLKPTKASAGTNKDPDSIPTWRYICQCVDGEWGSWIIDRGSNDASHHSLEDLVHTLQHPEMQSKPVHWESFCYLLQGTFRNLELISKLRRQLGNRCLDKISAVVEKALPVLSIVLSLGALGTLPTEVPICDRPLNYNPSAEALKVTYDSIEDVCTAGIRSARQDCGPVLLTIRSNMESGLFEAEVCIKGFRDILDQCITAGSTVTGALLTRDLRVEIAVAGVPAHEEGIRRRSALLEEEDFEVDDEGEDGKDDKEDDEDDNDNHKRLEARKQMGKTRKPKTGRNSSKVKSRKSKNNMNNKNKDKNKGHRKKGK</sequence>
<dbReference type="AlphaFoldDB" id="A0AAN6M6K2"/>
<feature type="compositionally biased region" description="Basic residues" evidence="1">
    <location>
        <begin position="466"/>
        <end position="488"/>
    </location>
</feature>
<dbReference type="EMBL" id="WVTA01000001">
    <property type="protein sequence ID" value="KAK3217375.1"/>
    <property type="molecule type" value="Genomic_DNA"/>
</dbReference>
<dbReference type="Proteomes" id="UP001280581">
    <property type="component" value="Unassembled WGS sequence"/>
</dbReference>
<feature type="compositionally biased region" description="Acidic residues" evidence="1">
    <location>
        <begin position="430"/>
        <end position="455"/>
    </location>
</feature>
<reference evidence="2 3" key="1">
    <citation type="submission" date="2021-02" db="EMBL/GenBank/DDBJ databases">
        <title>Genome assembly of Pseudopithomyces chartarum.</title>
        <authorList>
            <person name="Jauregui R."/>
            <person name="Singh J."/>
            <person name="Voisey C."/>
        </authorList>
    </citation>
    <scope>NUCLEOTIDE SEQUENCE [LARGE SCALE GENOMIC DNA]</scope>
    <source>
        <strain evidence="2 3">AGR01</strain>
    </source>
</reference>
<protein>
    <submittedName>
        <fullName evidence="2">Uncharacterized protein</fullName>
    </submittedName>
</protein>
<feature type="compositionally biased region" description="Basic and acidic residues" evidence="1">
    <location>
        <begin position="456"/>
        <end position="465"/>
    </location>
</feature>
<accession>A0AAN6M6K2</accession>
<evidence type="ECO:0000256" key="1">
    <source>
        <dbReference type="SAM" id="MobiDB-lite"/>
    </source>
</evidence>
<feature type="region of interest" description="Disordered" evidence="1">
    <location>
        <begin position="425"/>
        <end position="507"/>
    </location>
</feature>
<feature type="compositionally biased region" description="Basic residues" evidence="1">
    <location>
        <begin position="497"/>
        <end position="507"/>
    </location>
</feature>
<gene>
    <name evidence="2" type="ORF">GRF29_1g2831958</name>
</gene>
<evidence type="ECO:0000313" key="3">
    <source>
        <dbReference type="Proteomes" id="UP001280581"/>
    </source>
</evidence>
<name>A0AAN6M6K2_9PLEO</name>
<evidence type="ECO:0000313" key="2">
    <source>
        <dbReference type="EMBL" id="KAK3217375.1"/>
    </source>
</evidence>
<keyword evidence="3" id="KW-1185">Reference proteome</keyword>